<evidence type="ECO:0000313" key="4">
    <source>
        <dbReference type="EMBL" id="CAF4980989.1"/>
    </source>
</evidence>
<protein>
    <submittedName>
        <fullName evidence="4">Uncharacterized protein</fullName>
    </submittedName>
</protein>
<evidence type="ECO:0000313" key="5">
    <source>
        <dbReference type="Proteomes" id="UP000681720"/>
    </source>
</evidence>
<feature type="non-terminal residue" evidence="4">
    <location>
        <position position="80"/>
    </location>
</feature>
<name>A0A8S3D9G9_9BILA</name>
<dbReference type="EMBL" id="CAJOBJ010107267">
    <property type="protein sequence ID" value="CAF4615267.1"/>
    <property type="molecule type" value="Genomic_DNA"/>
</dbReference>
<gene>
    <name evidence="1" type="ORF">BYL167_LOCUS31459</name>
    <name evidence="3" type="ORF">BYL167_LOCUS47912</name>
    <name evidence="2" type="ORF">GIL414_LOCUS39539</name>
    <name evidence="4" type="ORF">GIL414_LOCUS56029</name>
</gene>
<reference evidence="4" key="1">
    <citation type="submission" date="2021-02" db="EMBL/GenBank/DDBJ databases">
        <authorList>
            <person name="Nowell W R."/>
        </authorList>
    </citation>
    <scope>NUCLEOTIDE SEQUENCE</scope>
</reference>
<dbReference type="EMBL" id="CAJOBH010138963">
    <property type="protein sequence ID" value="CAF4795536.1"/>
    <property type="molecule type" value="Genomic_DNA"/>
</dbReference>
<comment type="caution">
    <text evidence="4">The sequence shown here is derived from an EMBL/GenBank/DDBJ whole genome shotgun (WGS) entry which is preliminary data.</text>
</comment>
<accession>A0A8S3D9G9</accession>
<dbReference type="Proteomes" id="UP000681967">
    <property type="component" value="Unassembled WGS sequence"/>
</dbReference>
<evidence type="ECO:0000313" key="2">
    <source>
        <dbReference type="EMBL" id="CAF4615267.1"/>
    </source>
</evidence>
<sequence length="80" mass="9402">FLLEEESESLSNDDEVIKEDKEIIPKWFERASSMINETKTVELQESFQSTSTSKYLESRYLLWNNIGAITCYNEQIQIAF</sequence>
<dbReference type="EMBL" id="CAJOBH010055369">
    <property type="protein sequence ID" value="CAF4399040.1"/>
    <property type="molecule type" value="Genomic_DNA"/>
</dbReference>
<feature type="non-terminal residue" evidence="4">
    <location>
        <position position="1"/>
    </location>
</feature>
<dbReference type="EMBL" id="CAJOBJ010200232">
    <property type="protein sequence ID" value="CAF4980989.1"/>
    <property type="molecule type" value="Genomic_DNA"/>
</dbReference>
<evidence type="ECO:0000313" key="3">
    <source>
        <dbReference type="EMBL" id="CAF4795536.1"/>
    </source>
</evidence>
<proteinExistence type="predicted"/>
<dbReference type="AlphaFoldDB" id="A0A8S3D9G9"/>
<organism evidence="4 5">
    <name type="scientific">Rotaria magnacalcarata</name>
    <dbReference type="NCBI Taxonomy" id="392030"/>
    <lineage>
        <taxon>Eukaryota</taxon>
        <taxon>Metazoa</taxon>
        <taxon>Spiralia</taxon>
        <taxon>Gnathifera</taxon>
        <taxon>Rotifera</taxon>
        <taxon>Eurotatoria</taxon>
        <taxon>Bdelloidea</taxon>
        <taxon>Philodinida</taxon>
        <taxon>Philodinidae</taxon>
        <taxon>Rotaria</taxon>
    </lineage>
</organism>
<evidence type="ECO:0000313" key="1">
    <source>
        <dbReference type="EMBL" id="CAF4399040.1"/>
    </source>
</evidence>
<dbReference type="Proteomes" id="UP000681720">
    <property type="component" value="Unassembled WGS sequence"/>
</dbReference>